<dbReference type="Proteomes" id="UP001267878">
    <property type="component" value="Unassembled WGS sequence"/>
</dbReference>
<dbReference type="Gene3D" id="1.10.10.10">
    <property type="entry name" value="Winged helix-like DNA-binding domain superfamily/Winged helix DNA-binding domain"/>
    <property type="match status" value="1"/>
</dbReference>
<protein>
    <submittedName>
        <fullName evidence="3">PadR family transcriptional regulator PadR</fullName>
    </submittedName>
</protein>
<keyword evidence="4" id="KW-1185">Reference proteome</keyword>
<evidence type="ECO:0000313" key="3">
    <source>
        <dbReference type="EMBL" id="MDR7099487.1"/>
    </source>
</evidence>
<keyword evidence="1" id="KW-0812">Transmembrane</keyword>
<evidence type="ECO:0000256" key="1">
    <source>
        <dbReference type="SAM" id="Phobius"/>
    </source>
</evidence>
<dbReference type="RefSeq" id="WP_310053683.1">
    <property type="nucleotide sequence ID" value="NZ_JAVDVW010000001.1"/>
</dbReference>
<dbReference type="EMBL" id="JAVDVW010000001">
    <property type="protein sequence ID" value="MDR7099487.1"/>
    <property type="molecule type" value="Genomic_DNA"/>
</dbReference>
<dbReference type="InterPro" id="IPR005149">
    <property type="entry name" value="Tscrpt_reg_PadR_N"/>
</dbReference>
<organism evidence="3 4">
    <name type="scientific">Agrilutibacter niabensis</name>
    <dbReference type="NCBI Taxonomy" id="380628"/>
    <lineage>
        <taxon>Bacteria</taxon>
        <taxon>Pseudomonadati</taxon>
        <taxon>Pseudomonadota</taxon>
        <taxon>Gammaproteobacteria</taxon>
        <taxon>Lysobacterales</taxon>
        <taxon>Lysobacteraceae</taxon>
        <taxon>Agrilutibacter</taxon>
    </lineage>
</organism>
<reference evidence="3 4" key="1">
    <citation type="submission" date="2023-07" db="EMBL/GenBank/DDBJ databases">
        <title>Sorghum-associated microbial communities from plants grown in Nebraska, USA.</title>
        <authorList>
            <person name="Schachtman D."/>
        </authorList>
    </citation>
    <scope>NUCLEOTIDE SEQUENCE [LARGE SCALE GENOMIC DNA]</scope>
    <source>
        <strain evidence="3 4">BE187</strain>
    </source>
</reference>
<feature type="transmembrane region" description="Helical" evidence="1">
    <location>
        <begin position="20"/>
        <end position="41"/>
    </location>
</feature>
<gene>
    <name evidence="3" type="ORF">J2X04_001834</name>
</gene>
<dbReference type="PANTHER" id="PTHR33169:SF14">
    <property type="entry name" value="TRANSCRIPTIONAL REGULATOR RV3488"/>
    <property type="match status" value="1"/>
</dbReference>
<name>A0ABU1VPT2_9GAMM</name>
<comment type="caution">
    <text evidence="3">The sequence shown here is derived from an EMBL/GenBank/DDBJ whole genome shotgun (WGS) entry which is preliminary data.</text>
</comment>
<proteinExistence type="predicted"/>
<evidence type="ECO:0000313" key="4">
    <source>
        <dbReference type="Proteomes" id="UP001267878"/>
    </source>
</evidence>
<dbReference type="PANTHER" id="PTHR33169">
    <property type="entry name" value="PADR-FAMILY TRANSCRIPTIONAL REGULATOR"/>
    <property type="match status" value="1"/>
</dbReference>
<keyword evidence="1" id="KW-0472">Membrane</keyword>
<accession>A0ABU1VPT2</accession>
<dbReference type="InterPro" id="IPR052509">
    <property type="entry name" value="Metal_resp_DNA-bind_regulator"/>
</dbReference>
<dbReference type="Pfam" id="PF03551">
    <property type="entry name" value="PadR"/>
    <property type="match status" value="1"/>
</dbReference>
<keyword evidence="1" id="KW-1133">Transmembrane helix</keyword>
<evidence type="ECO:0000259" key="2">
    <source>
        <dbReference type="Pfam" id="PF03551"/>
    </source>
</evidence>
<dbReference type="SUPFAM" id="SSF46785">
    <property type="entry name" value="Winged helix' DNA-binding domain"/>
    <property type="match status" value="1"/>
</dbReference>
<feature type="domain" description="Transcription regulator PadR N-terminal" evidence="2">
    <location>
        <begin position="29"/>
        <end position="104"/>
    </location>
</feature>
<sequence>MTPDSPSTLDSHLRKFQKELSAGTVSLALLAVLGTAGEPMYGYQIAKRLEQEGEGVLSGKQSALYPVLRNLEGSGLLDSFVEPSVSGPPRRYYRITEAGREALRGWSAAWRATRDSVDAVLGEAK</sequence>
<dbReference type="InterPro" id="IPR036388">
    <property type="entry name" value="WH-like_DNA-bd_sf"/>
</dbReference>
<dbReference type="InterPro" id="IPR036390">
    <property type="entry name" value="WH_DNA-bd_sf"/>
</dbReference>